<dbReference type="PROSITE" id="PS50853">
    <property type="entry name" value="FN3"/>
    <property type="match status" value="3"/>
</dbReference>
<dbReference type="PRINTS" id="PR00014">
    <property type="entry name" value="FNTYPEIII"/>
</dbReference>
<dbReference type="EMBL" id="CASHTH010000051">
    <property type="protein sequence ID" value="CAI7990042.1"/>
    <property type="molecule type" value="Genomic_DNA"/>
</dbReference>
<dbReference type="InterPro" id="IPR013783">
    <property type="entry name" value="Ig-like_fold"/>
</dbReference>
<dbReference type="SMART" id="SM00060">
    <property type="entry name" value="FN3"/>
    <property type="match status" value="3"/>
</dbReference>
<dbReference type="SUPFAM" id="SSF49265">
    <property type="entry name" value="Fibronectin type III"/>
    <property type="match status" value="2"/>
</dbReference>
<feature type="domain" description="Fibronectin type-III" evidence="2">
    <location>
        <begin position="267"/>
        <end position="361"/>
    </location>
</feature>
<dbReference type="PANTHER" id="PTHR26391">
    <property type="entry name" value="INACTIVE TYROSINE-PROTEIN KINASE 7"/>
    <property type="match status" value="1"/>
</dbReference>
<evidence type="ECO:0000313" key="3">
    <source>
        <dbReference type="EMBL" id="CAI7990042.1"/>
    </source>
</evidence>
<dbReference type="AlphaFoldDB" id="A0AA35QT75"/>
<keyword evidence="4" id="KW-1185">Reference proteome</keyword>
<feature type="domain" description="Fibronectin type-III" evidence="2">
    <location>
        <begin position="70"/>
        <end position="168"/>
    </location>
</feature>
<dbReference type="InterPro" id="IPR036116">
    <property type="entry name" value="FN3_sf"/>
</dbReference>
<name>A0AA35QT75_GEOBA</name>
<dbReference type="Pfam" id="PF00041">
    <property type="entry name" value="fn3"/>
    <property type="match status" value="2"/>
</dbReference>
<accession>A0AA35QT75</accession>
<organism evidence="3 4">
    <name type="scientific">Geodia barretti</name>
    <name type="common">Barrett's horny sponge</name>
    <dbReference type="NCBI Taxonomy" id="519541"/>
    <lineage>
        <taxon>Eukaryota</taxon>
        <taxon>Metazoa</taxon>
        <taxon>Porifera</taxon>
        <taxon>Demospongiae</taxon>
        <taxon>Heteroscleromorpha</taxon>
        <taxon>Tetractinellida</taxon>
        <taxon>Astrophorina</taxon>
        <taxon>Geodiidae</taxon>
        <taxon>Geodia</taxon>
    </lineage>
</organism>
<evidence type="ECO:0000313" key="4">
    <source>
        <dbReference type="Proteomes" id="UP001174909"/>
    </source>
</evidence>
<evidence type="ECO:0000259" key="2">
    <source>
        <dbReference type="PROSITE" id="PS50853"/>
    </source>
</evidence>
<proteinExistence type="predicted"/>
<dbReference type="CDD" id="cd00063">
    <property type="entry name" value="FN3"/>
    <property type="match status" value="3"/>
</dbReference>
<feature type="region of interest" description="Disordered" evidence="1">
    <location>
        <begin position="1"/>
        <end position="23"/>
    </location>
</feature>
<sequence>MWERDSSMGCPYEDEGSMTISTSDESYNTTISGVQEDSEYFVSVTAVNSDDNTTSNITTASTDEDIPSGAPMNVTLTDLTPTSVSFQWGSVDCIHRNGQITGYSINYNIQGSSESMSVLVTVNSPSDGGTYTIIALEPSEMYDVEIAAQNTIGTALNTSGFTILTHVAVPALSVGSLTSVSVDLQWTSSGQQQVTYQISLQRDTSIGCPYEDNRNLTVTNGLTAAQVAGLEEDSRYWFAVTASNPASSSDVSNTVSAMTEKAAPTASPTSVVASEIALLKIRVVWGPVECIHRNGAITSYRVCHTNLDTLSEICIPSSADGATSLDIPVSSAALYSVRVAAVNDLGEGPFSNEVQIEVAPGEPLTEYISLS</sequence>
<dbReference type="Proteomes" id="UP001174909">
    <property type="component" value="Unassembled WGS sequence"/>
</dbReference>
<dbReference type="PANTHER" id="PTHR26391:SF18">
    <property type="entry name" value="PROTEIN KINASE RECEPTOR TIE-1, PUTATIVE-RELATED"/>
    <property type="match status" value="1"/>
</dbReference>
<keyword evidence="3" id="KW-0675">Receptor</keyword>
<dbReference type="InterPro" id="IPR003961">
    <property type="entry name" value="FN3_dom"/>
</dbReference>
<dbReference type="Gene3D" id="2.60.40.10">
    <property type="entry name" value="Immunoglobulins"/>
    <property type="match status" value="3"/>
</dbReference>
<reference evidence="3" key="1">
    <citation type="submission" date="2023-03" db="EMBL/GenBank/DDBJ databases">
        <authorList>
            <person name="Steffen K."/>
            <person name="Cardenas P."/>
        </authorList>
    </citation>
    <scope>NUCLEOTIDE SEQUENCE</scope>
</reference>
<feature type="domain" description="Fibronectin type-III" evidence="2">
    <location>
        <begin position="169"/>
        <end position="262"/>
    </location>
</feature>
<gene>
    <name evidence="3" type="ORF">GBAR_LOCUS396</name>
</gene>
<evidence type="ECO:0000256" key="1">
    <source>
        <dbReference type="SAM" id="MobiDB-lite"/>
    </source>
</evidence>
<comment type="caution">
    <text evidence="3">The sequence shown here is derived from an EMBL/GenBank/DDBJ whole genome shotgun (WGS) entry which is preliminary data.</text>
</comment>
<protein>
    <submittedName>
        <fullName evidence="3">Receptor-type tyrosine-protein phosphatase delta</fullName>
    </submittedName>
</protein>